<proteinExistence type="predicted"/>
<dbReference type="AlphaFoldDB" id="A0A0E9P9F7"/>
<sequence length="50" mass="5837">MHFYLPVSPRCLKVCPEQPNEVIFPHHNLSARKPGEVFRTLKPLSFPHKL</sequence>
<evidence type="ECO:0000313" key="1">
    <source>
        <dbReference type="EMBL" id="JAH01271.1"/>
    </source>
</evidence>
<reference evidence="1" key="2">
    <citation type="journal article" date="2015" name="Fish Shellfish Immunol.">
        <title>Early steps in the European eel (Anguilla anguilla)-Vibrio vulnificus interaction in the gills: Role of the RtxA13 toxin.</title>
        <authorList>
            <person name="Callol A."/>
            <person name="Pajuelo D."/>
            <person name="Ebbesson L."/>
            <person name="Teles M."/>
            <person name="MacKenzie S."/>
            <person name="Amaro C."/>
        </authorList>
    </citation>
    <scope>NUCLEOTIDE SEQUENCE</scope>
</reference>
<name>A0A0E9P9F7_ANGAN</name>
<organism evidence="1">
    <name type="scientific">Anguilla anguilla</name>
    <name type="common">European freshwater eel</name>
    <name type="synonym">Muraena anguilla</name>
    <dbReference type="NCBI Taxonomy" id="7936"/>
    <lineage>
        <taxon>Eukaryota</taxon>
        <taxon>Metazoa</taxon>
        <taxon>Chordata</taxon>
        <taxon>Craniata</taxon>
        <taxon>Vertebrata</taxon>
        <taxon>Euteleostomi</taxon>
        <taxon>Actinopterygii</taxon>
        <taxon>Neopterygii</taxon>
        <taxon>Teleostei</taxon>
        <taxon>Anguilliformes</taxon>
        <taxon>Anguillidae</taxon>
        <taxon>Anguilla</taxon>
    </lineage>
</organism>
<dbReference type="EMBL" id="GBXM01107306">
    <property type="protein sequence ID" value="JAH01271.1"/>
    <property type="molecule type" value="Transcribed_RNA"/>
</dbReference>
<reference evidence="1" key="1">
    <citation type="submission" date="2014-11" db="EMBL/GenBank/DDBJ databases">
        <authorList>
            <person name="Amaro Gonzalez C."/>
        </authorList>
    </citation>
    <scope>NUCLEOTIDE SEQUENCE</scope>
</reference>
<accession>A0A0E9P9F7</accession>
<protein>
    <submittedName>
        <fullName evidence="1">Uncharacterized protein</fullName>
    </submittedName>
</protein>